<reference evidence="1 2" key="1">
    <citation type="submission" date="2020-08" db="EMBL/GenBank/DDBJ databases">
        <title>Sequencing the genomes of 1000 actinobacteria strains.</title>
        <authorList>
            <person name="Klenk H.-P."/>
        </authorList>
    </citation>
    <scope>NUCLEOTIDE SEQUENCE [LARGE SCALE GENOMIC DNA]</scope>
    <source>
        <strain evidence="1 2">DSM 44230</strain>
    </source>
</reference>
<evidence type="ECO:0000313" key="1">
    <source>
        <dbReference type="EMBL" id="MBB4677423.1"/>
    </source>
</evidence>
<dbReference type="AlphaFoldDB" id="A0A7W7FUG3"/>
<proteinExistence type="predicted"/>
<evidence type="ECO:0000313" key="2">
    <source>
        <dbReference type="Proteomes" id="UP000533598"/>
    </source>
</evidence>
<protein>
    <submittedName>
        <fullName evidence="1">Uncharacterized protein</fullName>
    </submittedName>
</protein>
<comment type="caution">
    <text evidence="1">The sequence shown here is derived from an EMBL/GenBank/DDBJ whole genome shotgun (WGS) entry which is preliminary data.</text>
</comment>
<dbReference type="EMBL" id="JACHMH010000001">
    <property type="protein sequence ID" value="MBB4677423.1"/>
    <property type="molecule type" value="Genomic_DNA"/>
</dbReference>
<sequence>MTGRIVGAAIPFRYDTVNVHNARTGDYAGPDGADQVG</sequence>
<dbReference type="Proteomes" id="UP000533598">
    <property type="component" value="Unassembled WGS sequence"/>
</dbReference>
<organism evidence="1 2">
    <name type="scientific">Crossiella cryophila</name>
    <dbReference type="NCBI Taxonomy" id="43355"/>
    <lineage>
        <taxon>Bacteria</taxon>
        <taxon>Bacillati</taxon>
        <taxon>Actinomycetota</taxon>
        <taxon>Actinomycetes</taxon>
        <taxon>Pseudonocardiales</taxon>
        <taxon>Pseudonocardiaceae</taxon>
        <taxon>Crossiella</taxon>
    </lineage>
</organism>
<keyword evidence="2" id="KW-1185">Reference proteome</keyword>
<accession>A0A7W7FUG3</accession>
<gene>
    <name evidence="1" type="ORF">HNR67_003541</name>
</gene>
<name>A0A7W7FUG3_9PSEU</name>